<protein>
    <submittedName>
        <fullName evidence="1">Uncharacterized protein</fullName>
    </submittedName>
</protein>
<sequence>MEPQNPNKRLCRVQNQNPNSPPGFEQNHVDLIISSFLSLPDLPSLSSPLSIGCSFDRVVEKLLEASDDDSVHDRTLQLASLLQDTTKRLSRKHASLHNSNSWLLPHELTIKGLRKLKYLNLSRNSIIKGRFLRDVSHDCKDSLLETLILRDCNSLEEDVSNEAGLIYGGERCSKPK</sequence>
<gene>
    <name evidence="1" type="ORF">ARALYDRAFT_911926</name>
</gene>
<evidence type="ECO:0000313" key="1">
    <source>
        <dbReference type="EMBL" id="EFH49073.1"/>
    </source>
</evidence>
<dbReference type="EMBL" id="GL348718">
    <property type="protein sequence ID" value="EFH49073.1"/>
    <property type="molecule type" value="Genomic_DNA"/>
</dbReference>
<reference evidence="2" key="1">
    <citation type="journal article" date="2011" name="Nat. Genet.">
        <title>The Arabidopsis lyrata genome sequence and the basis of rapid genome size change.</title>
        <authorList>
            <person name="Hu T.T."/>
            <person name="Pattyn P."/>
            <person name="Bakker E.G."/>
            <person name="Cao J."/>
            <person name="Cheng J.-F."/>
            <person name="Clark R.M."/>
            <person name="Fahlgren N."/>
            <person name="Fawcett J.A."/>
            <person name="Grimwood J."/>
            <person name="Gundlach H."/>
            <person name="Haberer G."/>
            <person name="Hollister J.D."/>
            <person name="Ossowski S."/>
            <person name="Ottilar R.P."/>
            <person name="Salamov A.A."/>
            <person name="Schneeberger K."/>
            <person name="Spannagl M."/>
            <person name="Wang X."/>
            <person name="Yang L."/>
            <person name="Nasrallah M.E."/>
            <person name="Bergelson J."/>
            <person name="Carrington J.C."/>
            <person name="Gaut B.S."/>
            <person name="Schmutz J."/>
            <person name="Mayer K.F.X."/>
            <person name="Van de Peer Y."/>
            <person name="Grigoriev I.V."/>
            <person name="Nordborg M."/>
            <person name="Weigel D."/>
            <person name="Guo Y.-L."/>
        </authorList>
    </citation>
    <scope>NUCLEOTIDE SEQUENCE [LARGE SCALE GENOMIC DNA]</scope>
    <source>
        <strain evidence="2">cv. MN47</strain>
    </source>
</reference>
<dbReference type="AlphaFoldDB" id="D7M3D6"/>
<evidence type="ECO:0000313" key="2">
    <source>
        <dbReference type="Proteomes" id="UP000008694"/>
    </source>
</evidence>
<proteinExistence type="predicted"/>
<dbReference type="STRING" id="81972.D7M3D6"/>
<dbReference type="HOGENOM" id="CLU_1527263_0_0_1"/>
<organism evidence="2">
    <name type="scientific">Arabidopsis lyrata subsp. lyrata</name>
    <name type="common">Lyre-leaved rock-cress</name>
    <dbReference type="NCBI Taxonomy" id="81972"/>
    <lineage>
        <taxon>Eukaryota</taxon>
        <taxon>Viridiplantae</taxon>
        <taxon>Streptophyta</taxon>
        <taxon>Embryophyta</taxon>
        <taxon>Tracheophyta</taxon>
        <taxon>Spermatophyta</taxon>
        <taxon>Magnoliopsida</taxon>
        <taxon>eudicotyledons</taxon>
        <taxon>Gunneridae</taxon>
        <taxon>Pentapetalae</taxon>
        <taxon>rosids</taxon>
        <taxon>malvids</taxon>
        <taxon>Brassicales</taxon>
        <taxon>Brassicaceae</taxon>
        <taxon>Camelineae</taxon>
        <taxon>Arabidopsis</taxon>
    </lineage>
</organism>
<name>D7M3D6_ARALL</name>
<dbReference type="Proteomes" id="UP000008694">
    <property type="component" value="Unassembled WGS sequence"/>
</dbReference>
<dbReference type="Gramene" id="scaffold_603983.1">
    <property type="protein sequence ID" value="scaffold_603983.1"/>
    <property type="gene ID" value="scaffold_603983.1"/>
</dbReference>
<accession>D7M3D6</accession>
<dbReference type="eggNOG" id="KOG4341">
    <property type="taxonomic scope" value="Eukaryota"/>
</dbReference>
<keyword evidence="2" id="KW-1185">Reference proteome</keyword>